<evidence type="ECO:0008006" key="3">
    <source>
        <dbReference type="Google" id="ProtNLM"/>
    </source>
</evidence>
<accession>A0A8H6FM24</accession>
<sequence>MAPKKIVEGLGHCLACNNYTRTRCRLQELKGNPCPTDAEQEDLMELAKEQGWQAYYRRNNMIDLNFGCNHMTCACKAEFCYVCDKIWKNCTCPQFHDDYHEELRDDADGLADRVVIGYLPGYRRRNVFRAERAVERYAKNLRQTWGRPDPRSREERNQEVRDEVENGCDNGYWQLVRMIKDEPGHCKLCRYVGHTYIWQCLFCPLTSCWACHTDAPPEYRREKPQQA</sequence>
<dbReference type="EMBL" id="JACCJC010000061">
    <property type="protein sequence ID" value="KAF6231036.1"/>
    <property type="molecule type" value="Genomic_DNA"/>
</dbReference>
<dbReference type="Gene3D" id="1.20.120.1750">
    <property type="match status" value="1"/>
</dbReference>
<gene>
    <name evidence="1" type="ORF">HO173_010736</name>
</gene>
<protein>
    <recommendedName>
        <fullName evidence="3">RING-type domain-containing protein</fullName>
    </recommendedName>
</protein>
<organism evidence="1 2">
    <name type="scientific">Letharia columbiana</name>
    <dbReference type="NCBI Taxonomy" id="112416"/>
    <lineage>
        <taxon>Eukaryota</taxon>
        <taxon>Fungi</taxon>
        <taxon>Dikarya</taxon>
        <taxon>Ascomycota</taxon>
        <taxon>Pezizomycotina</taxon>
        <taxon>Lecanoromycetes</taxon>
        <taxon>OSLEUM clade</taxon>
        <taxon>Lecanoromycetidae</taxon>
        <taxon>Lecanorales</taxon>
        <taxon>Lecanorineae</taxon>
        <taxon>Parmeliaceae</taxon>
        <taxon>Letharia</taxon>
    </lineage>
</organism>
<proteinExistence type="predicted"/>
<dbReference type="Proteomes" id="UP000578531">
    <property type="component" value="Unassembled WGS sequence"/>
</dbReference>
<evidence type="ECO:0000313" key="1">
    <source>
        <dbReference type="EMBL" id="KAF6231036.1"/>
    </source>
</evidence>
<reference evidence="1 2" key="1">
    <citation type="journal article" date="2020" name="Genomics">
        <title>Complete, high-quality genomes from long-read metagenomic sequencing of two wolf lichen thalli reveals enigmatic genome architecture.</title>
        <authorList>
            <person name="McKenzie S.K."/>
            <person name="Walston R.F."/>
            <person name="Allen J.L."/>
        </authorList>
    </citation>
    <scope>NUCLEOTIDE SEQUENCE [LARGE SCALE GENOMIC DNA]</scope>
    <source>
        <strain evidence="1">WasteWater2</strain>
    </source>
</reference>
<dbReference type="RefSeq" id="XP_037160469.1">
    <property type="nucleotide sequence ID" value="XM_037312621.1"/>
</dbReference>
<dbReference type="AlphaFoldDB" id="A0A8H6FM24"/>
<comment type="caution">
    <text evidence="1">The sequence shown here is derived from an EMBL/GenBank/DDBJ whole genome shotgun (WGS) entry which is preliminary data.</text>
</comment>
<dbReference type="OrthoDB" id="9977870at2759"/>
<keyword evidence="2" id="KW-1185">Reference proteome</keyword>
<dbReference type="SUPFAM" id="SSF57850">
    <property type="entry name" value="RING/U-box"/>
    <property type="match status" value="1"/>
</dbReference>
<dbReference type="GeneID" id="59292382"/>
<name>A0A8H6FM24_9LECA</name>
<evidence type="ECO:0000313" key="2">
    <source>
        <dbReference type="Proteomes" id="UP000578531"/>
    </source>
</evidence>